<gene>
    <name evidence="1" type="ORF">L2E82_34815</name>
</gene>
<organism evidence="1 2">
    <name type="scientific">Cichorium intybus</name>
    <name type="common">Chicory</name>
    <dbReference type="NCBI Taxonomy" id="13427"/>
    <lineage>
        <taxon>Eukaryota</taxon>
        <taxon>Viridiplantae</taxon>
        <taxon>Streptophyta</taxon>
        <taxon>Embryophyta</taxon>
        <taxon>Tracheophyta</taxon>
        <taxon>Spermatophyta</taxon>
        <taxon>Magnoliopsida</taxon>
        <taxon>eudicotyledons</taxon>
        <taxon>Gunneridae</taxon>
        <taxon>Pentapetalae</taxon>
        <taxon>asterids</taxon>
        <taxon>campanulids</taxon>
        <taxon>Asterales</taxon>
        <taxon>Asteraceae</taxon>
        <taxon>Cichorioideae</taxon>
        <taxon>Cichorieae</taxon>
        <taxon>Cichoriinae</taxon>
        <taxon>Cichorium</taxon>
    </lineage>
</organism>
<sequence>MHSWTTTFEDLLAFVPDAKCFLHKLVSFMLQLCWSILPFQNPIKDIVYAIWVLQVPPLAPSTTTISAIVLMIPKHTDSTTILDRAYEKVCGFASYHVLTVGSLHQVDSTGLHGAAIAWHDEFAPLPKPLILKQKGDNKGFVFSTIICILVSPPPLASPTVFFTLTPTQKILADFLFGSIISPIQYPI</sequence>
<protein>
    <submittedName>
        <fullName evidence="1">Uncharacterized protein</fullName>
    </submittedName>
</protein>
<reference evidence="1 2" key="2">
    <citation type="journal article" date="2022" name="Mol. Ecol. Resour.">
        <title>The genomes of chicory, endive, great burdock and yacon provide insights into Asteraceae paleo-polyploidization history and plant inulin production.</title>
        <authorList>
            <person name="Fan W."/>
            <person name="Wang S."/>
            <person name="Wang H."/>
            <person name="Wang A."/>
            <person name="Jiang F."/>
            <person name="Liu H."/>
            <person name="Zhao H."/>
            <person name="Xu D."/>
            <person name="Zhang Y."/>
        </authorList>
    </citation>
    <scope>NUCLEOTIDE SEQUENCE [LARGE SCALE GENOMIC DNA]</scope>
    <source>
        <strain evidence="2">cv. Punajuju</strain>
        <tissue evidence="1">Leaves</tissue>
    </source>
</reference>
<evidence type="ECO:0000313" key="1">
    <source>
        <dbReference type="EMBL" id="KAI3723324.1"/>
    </source>
</evidence>
<dbReference type="Proteomes" id="UP001055811">
    <property type="component" value="Linkage Group LG06"/>
</dbReference>
<comment type="caution">
    <text evidence="1">The sequence shown here is derived from an EMBL/GenBank/DDBJ whole genome shotgun (WGS) entry which is preliminary data.</text>
</comment>
<evidence type="ECO:0000313" key="2">
    <source>
        <dbReference type="Proteomes" id="UP001055811"/>
    </source>
</evidence>
<reference evidence="2" key="1">
    <citation type="journal article" date="2022" name="Mol. Ecol. Resour.">
        <title>The genomes of chicory, endive, great burdock and yacon provide insights into Asteraceae palaeo-polyploidization history and plant inulin production.</title>
        <authorList>
            <person name="Fan W."/>
            <person name="Wang S."/>
            <person name="Wang H."/>
            <person name="Wang A."/>
            <person name="Jiang F."/>
            <person name="Liu H."/>
            <person name="Zhao H."/>
            <person name="Xu D."/>
            <person name="Zhang Y."/>
        </authorList>
    </citation>
    <scope>NUCLEOTIDE SEQUENCE [LARGE SCALE GENOMIC DNA]</scope>
    <source>
        <strain evidence="2">cv. Punajuju</strain>
    </source>
</reference>
<dbReference type="EMBL" id="CM042014">
    <property type="protein sequence ID" value="KAI3723324.1"/>
    <property type="molecule type" value="Genomic_DNA"/>
</dbReference>
<proteinExistence type="predicted"/>
<accession>A0ACB9BN37</accession>
<keyword evidence="2" id="KW-1185">Reference proteome</keyword>
<name>A0ACB9BN37_CICIN</name>